<dbReference type="GO" id="GO:0016887">
    <property type="term" value="F:ATP hydrolysis activity"/>
    <property type="evidence" value="ECO:0007669"/>
    <property type="project" value="InterPro"/>
</dbReference>
<dbReference type="GO" id="GO:0005524">
    <property type="term" value="F:ATP binding"/>
    <property type="evidence" value="ECO:0007669"/>
    <property type="project" value="UniProtKB-KW"/>
</dbReference>
<organism evidence="12 13">
    <name type="scientific">Pusillimonas noertemannii</name>
    <dbReference type="NCBI Taxonomy" id="305977"/>
    <lineage>
        <taxon>Bacteria</taxon>
        <taxon>Pseudomonadati</taxon>
        <taxon>Pseudomonadota</taxon>
        <taxon>Betaproteobacteria</taxon>
        <taxon>Burkholderiales</taxon>
        <taxon>Alcaligenaceae</taxon>
        <taxon>Pusillimonas</taxon>
    </lineage>
</organism>
<evidence type="ECO:0000256" key="7">
    <source>
        <dbReference type="ARBA" id="ARBA00022840"/>
    </source>
</evidence>
<dbReference type="EMBL" id="QEKO01000001">
    <property type="protein sequence ID" value="PVY68122.1"/>
    <property type="molecule type" value="Genomic_DNA"/>
</dbReference>
<keyword evidence="9" id="KW-0029">Amino-acid transport</keyword>
<comment type="caution">
    <text evidence="12">The sequence shown here is derived from an EMBL/GenBank/DDBJ whole genome shotgun (WGS) entry which is preliminary data.</text>
</comment>
<keyword evidence="6" id="KW-0547">Nucleotide-binding</keyword>
<dbReference type="GO" id="GO:0005886">
    <property type="term" value="C:plasma membrane"/>
    <property type="evidence" value="ECO:0007669"/>
    <property type="project" value="TreeGrafter"/>
</dbReference>
<dbReference type="CDD" id="cd03255">
    <property type="entry name" value="ABC_MJ0796_LolCDE_FtsE"/>
    <property type="match status" value="1"/>
</dbReference>
<evidence type="ECO:0000256" key="10">
    <source>
        <dbReference type="ARBA" id="ARBA00023136"/>
    </source>
</evidence>
<evidence type="ECO:0000256" key="4">
    <source>
        <dbReference type="ARBA" id="ARBA00022448"/>
    </source>
</evidence>
<comment type="function">
    <text evidence="1">Part of the ABC transporter FtsEX involved in cellular division. Important for assembly or stability of the septal ring.</text>
</comment>
<proteinExistence type="inferred from homology"/>
<dbReference type="GO" id="GO:0022857">
    <property type="term" value="F:transmembrane transporter activity"/>
    <property type="evidence" value="ECO:0007669"/>
    <property type="project" value="TreeGrafter"/>
</dbReference>
<dbReference type="InterPro" id="IPR015854">
    <property type="entry name" value="ABC_transpr_LolD-like"/>
</dbReference>
<name>A0A2U1CQE6_9BURK</name>
<evidence type="ECO:0000256" key="8">
    <source>
        <dbReference type="ARBA" id="ARBA00022967"/>
    </source>
</evidence>
<dbReference type="GO" id="GO:0006865">
    <property type="term" value="P:amino acid transport"/>
    <property type="evidence" value="ECO:0007669"/>
    <property type="project" value="UniProtKB-KW"/>
</dbReference>
<keyword evidence="12" id="KW-0131">Cell cycle</keyword>
<dbReference type="PANTHER" id="PTHR24220">
    <property type="entry name" value="IMPORT ATP-BINDING PROTEIN"/>
    <property type="match status" value="1"/>
</dbReference>
<dbReference type="InterPro" id="IPR003593">
    <property type="entry name" value="AAA+_ATPase"/>
</dbReference>
<evidence type="ECO:0000256" key="5">
    <source>
        <dbReference type="ARBA" id="ARBA00022475"/>
    </source>
</evidence>
<accession>A0A2U1CQE6</accession>
<keyword evidence="10" id="KW-0472">Membrane</keyword>
<keyword evidence="8" id="KW-1278">Translocase</keyword>
<dbReference type="PANTHER" id="PTHR24220:SF470">
    <property type="entry name" value="CELL DIVISION ATP-BINDING PROTEIN FTSE"/>
    <property type="match status" value="1"/>
</dbReference>
<dbReference type="Pfam" id="PF00005">
    <property type="entry name" value="ABC_tran"/>
    <property type="match status" value="1"/>
</dbReference>
<keyword evidence="4" id="KW-0813">Transport</keyword>
<dbReference type="RefSeq" id="WP_017525685.1">
    <property type="nucleotide sequence ID" value="NZ_JACCEX010000001.1"/>
</dbReference>
<dbReference type="InterPro" id="IPR017871">
    <property type="entry name" value="ABC_transporter-like_CS"/>
</dbReference>
<evidence type="ECO:0000256" key="6">
    <source>
        <dbReference type="ARBA" id="ARBA00022741"/>
    </source>
</evidence>
<reference evidence="12 13" key="1">
    <citation type="submission" date="2018-04" db="EMBL/GenBank/DDBJ databases">
        <title>Genomic Encyclopedia of Type Strains, Phase IV (KMG-IV): sequencing the most valuable type-strain genomes for metagenomic binning, comparative biology and taxonomic classification.</title>
        <authorList>
            <person name="Goeker M."/>
        </authorList>
    </citation>
    <scope>NUCLEOTIDE SEQUENCE [LARGE SCALE GENOMIC DNA]</scope>
    <source>
        <strain evidence="12 13">DSM 10065</strain>
    </source>
</reference>
<comment type="similarity">
    <text evidence="2">Belongs to the ABC transporter superfamily.</text>
</comment>
<dbReference type="PROSITE" id="PS50893">
    <property type="entry name" value="ABC_TRANSPORTER_2"/>
    <property type="match status" value="1"/>
</dbReference>
<gene>
    <name evidence="12" type="ORF">C7440_0511</name>
</gene>
<keyword evidence="13" id="KW-1185">Reference proteome</keyword>
<keyword evidence="5" id="KW-1003">Cell membrane</keyword>
<dbReference type="InterPro" id="IPR027417">
    <property type="entry name" value="P-loop_NTPase"/>
</dbReference>
<dbReference type="OrthoDB" id="581709at2"/>
<evidence type="ECO:0000313" key="12">
    <source>
        <dbReference type="EMBL" id="PVY68122.1"/>
    </source>
</evidence>
<dbReference type="PROSITE" id="PS00211">
    <property type="entry name" value="ABC_TRANSPORTER_1"/>
    <property type="match status" value="1"/>
</dbReference>
<evidence type="ECO:0000256" key="3">
    <source>
        <dbReference type="ARBA" id="ARBA00020019"/>
    </source>
</evidence>
<dbReference type="InterPro" id="IPR003439">
    <property type="entry name" value="ABC_transporter-like_ATP-bd"/>
</dbReference>
<dbReference type="Proteomes" id="UP000246145">
    <property type="component" value="Unassembled WGS sequence"/>
</dbReference>
<sequence length="223" mass="24664">MIEFQHVFKSYGRGRNILSDINFRVDPGEFIFVSGPSGAGKSTLLKLIGGLEPPSRGSIAVNNQRIDKMPSRARPYLRRAVGIILQDTHLLFDRNAIENVLLPLKVIGLENSLAYTRARAAIEKVGLSGKEDMNPVELSGGEQQRLAIARAIVNRPAILIVDEPTANLDQETARRIMDVFKDFNRVGVTTLIASHDRRLMASYASRTFLIDHGRFNDVKGVAA</sequence>
<keyword evidence="7 12" id="KW-0067">ATP-binding</keyword>
<dbReference type="FunFam" id="3.40.50.300:FF:000056">
    <property type="entry name" value="Cell division ATP-binding protein FtsE"/>
    <property type="match status" value="1"/>
</dbReference>
<dbReference type="SUPFAM" id="SSF52540">
    <property type="entry name" value="P-loop containing nucleoside triphosphate hydrolases"/>
    <property type="match status" value="1"/>
</dbReference>
<dbReference type="AlphaFoldDB" id="A0A2U1CQE6"/>
<evidence type="ECO:0000259" key="11">
    <source>
        <dbReference type="PROSITE" id="PS50893"/>
    </source>
</evidence>
<dbReference type="STRING" id="1231391.GCA_000308195_03331"/>
<dbReference type="GO" id="GO:0051301">
    <property type="term" value="P:cell division"/>
    <property type="evidence" value="ECO:0007669"/>
    <property type="project" value="UniProtKB-KW"/>
</dbReference>
<evidence type="ECO:0000256" key="9">
    <source>
        <dbReference type="ARBA" id="ARBA00022970"/>
    </source>
</evidence>
<evidence type="ECO:0000256" key="1">
    <source>
        <dbReference type="ARBA" id="ARBA00002579"/>
    </source>
</evidence>
<evidence type="ECO:0000256" key="2">
    <source>
        <dbReference type="ARBA" id="ARBA00005417"/>
    </source>
</evidence>
<evidence type="ECO:0000313" key="13">
    <source>
        <dbReference type="Proteomes" id="UP000246145"/>
    </source>
</evidence>
<dbReference type="InterPro" id="IPR017911">
    <property type="entry name" value="MacB-like_ATP-bd"/>
</dbReference>
<dbReference type="SMART" id="SM00382">
    <property type="entry name" value="AAA"/>
    <property type="match status" value="1"/>
</dbReference>
<keyword evidence="12" id="KW-0132">Cell division</keyword>
<dbReference type="Gene3D" id="3.40.50.300">
    <property type="entry name" value="P-loop containing nucleotide triphosphate hydrolases"/>
    <property type="match status" value="1"/>
</dbReference>
<feature type="domain" description="ABC transporter" evidence="11">
    <location>
        <begin position="2"/>
        <end position="223"/>
    </location>
</feature>
<protein>
    <recommendedName>
        <fullName evidence="3">Cell division ATP-binding protein FtsE</fullName>
    </recommendedName>
</protein>